<keyword evidence="3" id="KW-1185">Reference proteome</keyword>
<proteinExistence type="predicted"/>
<accession>A0A6L6XT30</accession>
<comment type="caution">
    <text evidence="2">The sequence shown here is derived from an EMBL/GenBank/DDBJ whole genome shotgun (WGS) entry which is preliminary data.</text>
</comment>
<protein>
    <submittedName>
        <fullName evidence="2">DUF2236 domain-containing protein</fullName>
    </submittedName>
</protein>
<reference evidence="2 3" key="1">
    <citation type="submission" date="2019-12" db="EMBL/GenBank/DDBJ databases">
        <authorList>
            <person name="Huq M.A."/>
        </authorList>
    </citation>
    <scope>NUCLEOTIDE SEQUENCE [LARGE SCALE GENOMIC DNA]</scope>
    <source>
        <strain evidence="2 3">MAH-18</strain>
    </source>
</reference>
<organism evidence="2 3">
    <name type="scientific">Nocardioides agri</name>
    <dbReference type="NCBI Taxonomy" id="2682843"/>
    <lineage>
        <taxon>Bacteria</taxon>
        <taxon>Bacillati</taxon>
        <taxon>Actinomycetota</taxon>
        <taxon>Actinomycetes</taxon>
        <taxon>Propionibacteriales</taxon>
        <taxon>Nocardioidaceae</taxon>
        <taxon>Nocardioides</taxon>
    </lineage>
</organism>
<feature type="domain" description="ER-bound oxygenase mpaB/mpaB'/Rubber oxygenase catalytic" evidence="1">
    <location>
        <begin position="15"/>
        <end position="243"/>
    </location>
</feature>
<dbReference type="RefSeq" id="WP_157343369.1">
    <property type="nucleotide sequence ID" value="NZ_WSEK01000004.1"/>
</dbReference>
<dbReference type="PANTHER" id="PTHR36151">
    <property type="entry name" value="BLR2777 PROTEIN"/>
    <property type="match status" value="1"/>
</dbReference>
<gene>
    <name evidence="2" type="ORF">GON03_14280</name>
</gene>
<dbReference type="Proteomes" id="UP000473525">
    <property type="component" value="Unassembled WGS sequence"/>
</dbReference>
<evidence type="ECO:0000259" key="1">
    <source>
        <dbReference type="Pfam" id="PF09995"/>
    </source>
</evidence>
<dbReference type="PANTHER" id="PTHR36151:SF3">
    <property type="entry name" value="ER-BOUND OXYGENASE MPAB_MPAB'_RUBBER OXYGENASE CATALYTIC DOMAIN-CONTAINING PROTEIN"/>
    <property type="match status" value="1"/>
</dbReference>
<dbReference type="AlphaFoldDB" id="A0A6L6XT30"/>
<sequence>MADRDVPVPPGFDIRRHLSGIGAQLAGPANVILQLSRPEVGYGVMNSRVPEGSAMLHPVKRARTTFTYLAVAMLGTDAERTAYRRAVTGQHARVVSAPDEPVTYRALDPELQLWVAACLYYGTVDVGAKLQRPVSEAEADALYAYCARFGTTLQVPADAWPADRAAFETYWKEGLSRVRIDPPVRDYLMRLTRGDNLPRPLRRLGERNVFVTTGFLPPELREAMGLAWDAERQARFDRMLRRAGRVERALPAAVRIFPFNVLLADLRRRLRRGRPLV</sequence>
<dbReference type="EMBL" id="WSEK01000004">
    <property type="protein sequence ID" value="MVQ50349.1"/>
    <property type="molecule type" value="Genomic_DNA"/>
</dbReference>
<dbReference type="Pfam" id="PF09995">
    <property type="entry name" value="MPAB_Lcp_cat"/>
    <property type="match status" value="1"/>
</dbReference>
<dbReference type="InterPro" id="IPR018713">
    <property type="entry name" value="MPAB/Lcp_cat_dom"/>
</dbReference>
<name>A0A6L6XT30_9ACTN</name>
<evidence type="ECO:0000313" key="2">
    <source>
        <dbReference type="EMBL" id="MVQ50349.1"/>
    </source>
</evidence>
<dbReference type="GO" id="GO:0016491">
    <property type="term" value="F:oxidoreductase activity"/>
    <property type="evidence" value="ECO:0007669"/>
    <property type="project" value="InterPro"/>
</dbReference>
<evidence type="ECO:0000313" key="3">
    <source>
        <dbReference type="Proteomes" id="UP000473525"/>
    </source>
</evidence>